<dbReference type="Proteomes" id="UP001345963">
    <property type="component" value="Unassembled WGS sequence"/>
</dbReference>
<dbReference type="EMBL" id="JAHUTI010030791">
    <property type="protein sequence ID" value="MED6242307.1"/>
    <property type="molecule type" value="Genomic_DNA"/>
</dbReference>
<protein>
    <submittedName>
        <fullName evidence="1">Uncharacterized protein</fullName>
    </submittedName>
</protein>
<evidence type="ECO:0000313" key="2">
    <source>
        <dbReference type="Proteomes" id="UP001345963"/>
    </source>
</evidence>
<keyword evidence="2" id="KW-1185">Reference proteome</keyword>
<gene>
    <name evidence="1" type="ORF">ATANTOWER_002785</name>
</gene>
<evidence type="ECO:0000313" key="1">
    <source>
        <dbReference type="EMBL" id="MED6242307.1"/>
    </source>
</evidence>
<name>A0ABU7AVS2_9TELE</name>
<comment type="caution">
    <text evidence="1">The sequence shown here is derived from an EMBL/GenBank/DDBJ whole genome shotgun (WGS) entry which is preliminary data.</text>
</comment>
<organism evidence="1 2">
    <name type="scientific">Ataeniobius toweri</name>
    <dbReference type="NCBI Taxonomy" id="208326"/>
    <lineage>
        <taxon>Eukaryota</taxon>
        <taxon>Metazoa</taxon>
        <taxon>Chordata</taxon>
        <taxon>Craniata</taxon>
        <taxon>Vertebrata</taxon>
        <taxon>Euteleostomi</taxon>
        <taxon>Actinopterygii</taxon>
        <taxon>Neopterygii</taxon>
        <taxon>Teleostei</taxon>
        <taxon>Neoteleostei</taxon>
        <taxon>Acanthomorphata</taxon>
        <taxon>Ovalentaria</taxon>
        <taxon>Atherinomorphae</taxon>
        <taxon>Cyprinodontiformes</taxon>
        <taxon>Goodeidae</taxon>
        <taxon>Ataeniobius</taxon>
    </lineage>
</organism>
<sequence>MSWRSVIWSVQMCDDTDLKRECILKSLVIHLITDPATLIKIIWFLFQRPLECRKDDLRIGVSGIWTIFTPLFSPF</sequence>
<proteinExistence type="predicted"/>
<reference evidence="1 2" key="1">
    <citation type="submission" date="2021-07" db="EMBL/GenBank/DDBJ databases">
        <authorList>
            <person name="Palmer J.M."/>
        </authorList>
    </citation>
    <scope>NUCLEOTIDE SEQUENCE [LARGE SCALE GENOMIC DNA]</scope>
    <source>
        <strain evidence="1 2">AT_MEX2019</strain>
        <tissue evidence="1">Muscle</tissue>
    </source>
</reference>
<accession>A0ABU7AVS2</accession>